<dbReference type="InterPro" id="IPR019734">
    <property type="entry name" value="TPR_rpt"/>
</dbReference>
<evidence type="ECO:0000313" key="7">
    <source>
        <dbReference type="Proteomes" id="UP000694569"/>
    </source>
</evidence>
<dbReference type="GO" id="GO:0030544">
    <property type="term" value="F:Hsp70 protein binding"/>
    <property type="evidence" value="ECO:0007669"/>
    <property type="project" value="TreeGrafter"/>
</dbReference>
<dbReference type="CDD" id="cd21380">
    <property type="entry name" value="CTWD_Cns1"/>
    <property type="match status" value="1"/>
</dbReference>
<keyword evidence="2" id="KW-0802">TPR repeat</keyword>
<dbReference type="SUPFAM" id="SSF48452">
    <property type="entry name" value="TPR-like"/>
    <property type="match status" value="1"/>
</dbReference>
<dbReference type="Ensembl" id="ENSLLET00000050360.1">
    <property type="protein sequence ID" value="ENSLLEP00000048468.1"/>
    <property type="gene ID" value="ENSLLEG00000030555.1"/>
</dbReference>
<dbReference type="PANTHER" id="PTHR46035:SF1">
    <property type="entry name" value="TETRATRICOPEPTIDE REPEAT PROTEIN 4"/>
    <property type="match status" value="1"/>
</dbReference>
<proteinExistence type="inferred from homology"/>
<evidence type="ECO:0000256" key="1">
    <source>
        <dbReference type="ARBA" id="ARBA00022737"/>
    </source>
</evidence>
<protein>
    <submittedName>
        <fullName evidence="6">Tetratricopeptide repeat domain 4</fullName>
    </submittedName>
</protein>
<dbReference type="GO" id="GO:0005829">
    <property type="term" value="C:cytosol"/>
    <property type="evidence" value="ECO:0007669"/>
    <property type="project" value="TreeGrafter"/>
</dbReference>
<dbReference type="GO" id="GO:0005634">
    <property type="term" value="C:nucleus"/>
    <property type="evidence" value="ECO:0007669"/>
    <property type="project" value="TreeGrafter"/>
</dbReference>
<keyword evidence="1" id="KW-0677">Repeat</keyword>
<comment type="similarity">
    <text evidence="3">Belongs to the TTC4 family.</text>
</comment>
<dbReference type="Proteomes" id="UP000694569">
    <property type="component" value="Unplaced"/>
</dbReference>
<reference evidence="6" key="2">
    <citation type="submission" date="2025-09" db="UniProtKB">
        <authorList>
            <consortium name="Ensembl"/>
        </authorList>
    </citation>
    <scope>IDENTIFICATION</scope>
</reference>
<dbReference type="SMART" id="SM00028">
    <property type="entry name" value="TPR"/>
    <property type="match status" value="3"/>
</dbReference>
<dbReference type="OrthoDB" id="420195at2759"/>
<gene>
    <name evidence="6" type="primary">TTC4</name>
</gene>
<evidence type="ECO:0000256" key="4">
    <source>
        <dbReference type="SAM" id="MobiDB-lite"/>
    </source>
</evidence>
<dbReference type="GeneTree" id="ENSGT00510000049371"/>
<dbReference type="AlphaFoldDB" id="A0A8C5WM28"/>
<feature type="region of interest" description="Disordered" evidence="4">
    <location>
        <begin position="195"/>
        <end position="216"/>
    </location>
</feature>
<name>A0A8C5WM28_9ANUR</name>
<dbReference type="GO" id="GO:0006457">
    <property type="term" value="P:protein folding"/>
    <property type="evidence" value="ECO:0007669"/>
    <property type="project" value="TreeGrafter"/>
</dbReference>
<accession>A0A8C5WM28</accession>
<keyword evidence="7" id="KW-1185">Reference proteome</keyword>
<sequence length="382" mass="44141">MDSQHQEEEADVMDQFMEKFKNQKYKGAFNRETWEEEFDKIPIFMKNAPSEITPENTPELACLQSILYDGTPEEQAKSHKDEGNEYFKGKDYKKAIAAYTEGIKKKCKDVELNAMLYTNRAAAQYHLGNNRSALNDATAARKLKPDHFKALIRGALCYMEMKNYAEALKWCDEGLKIDPIEKKLLETRAKAHKLQRAADRDARKSKHTEKKKQSVKDSVISAVTERGIQLHKECAGEEDEESSALPYDEVSSENATGTQVFLDENGRLNWPVLFLYPEHMQTDFISAFHEDARFIDHLNGMFSEGLPPWDTDRKYQAQNLVVYFEDEATESFYQVNPECTLLEAMQHKRFRVKAGSPSFLIFAQQSPFYLNYFSGRKVRRLT</sequence>
<feature type="domain" description="Cns1/TTC4 wheel" evidence="5">
    <location>
        <begin position="263"/>
        <end position="365"/>
    </location>
</feature>
<evidence type="ECO:0000256" key="2">
    <source>
        <dbReference type="ARBA" id="ARBA00022803"/>
    </source>
</evidence>
<organism evidence="6 7">
    <name type="scientific">Leptobrachium leishanense</name>
    <name type="common">Leishan spiny toad</name>
    <dbReference type="NCBI Taxonomy" id="445787"/>
    <lineage>
        <taxon>Eukaryota</taxon>
        <taxon>Metazoa</taxon>
        <taxon>Chordata</taxon>
        <taxon>Craniata</taxon>
        <taxon>Vertebrata</taxon>
        <taxon>Euteleostomi</taxon>
        <taxon>Amphibia</taxon>
        <taxon>Batrachia</taxon>
        <taxon>Anura</taxon>
        <taxon>Pelobatoidea</taxon>
        <taxon>Megophryidae</taxon>
        <taxon>Leptobrachium</taxon>
    </lineage>
</organism>
<evidence type="ECO:0000313" key="6">
    <source>
        <dbReference type="Ensembl" id="ENSLLEP00000048468.1"/>
    </source>
</evidence>
<evidence type="ECO:0000256" key="3">
    <source>
        <dbReference type="ARBA" id="ARBA00023602"/>
    </source>
</evidence>
<dbReference type="Gene3D" id="1.25.40.10">
    <property type="entry name" value="Tetratricopeptide repeat domain"/>
    <property type="match status" value="1"/>
</dbReference>
<dbReference type="PANTHER" id="PTHR46035">
    <property type="entry name" value="TETRATRICOPEPTIDE REPEAT PROTEIN 4"/>
    <property type="match status" value="1"/>
</dbReference>
<dbReference type="GO" id="GO:0051879">
    <property type="term" value="F:Hsp90 protein binding"/>
    <property type="evidence" value="ECO:0007669"/>
    <property type="project" value="InterPro"/>
</dbReference>
<dbReference type="InterPro" id="IPR044059">
    <property type="entry name" value="Csn1/TTC4_wheel"/>
</dbReference>
<dbReference type="InterPro" id="IPR011990">
    <property type="entry name" value="TPR-like_helical_dom_sf"/>
</dbReference>
<dbReference type="Pfam" id="PF18972">
    <property type="entry name" value="Wheel"/>
    <property type="match status" value="1"/>
</dbReference>
<reference evidence="6" key="1">
    <citation type="submission" date="2025-08" db="UniProtKB">
        <authorList>
            <consortium name="Ensembl"/>
        </authorList>
    </citation>
    <scope>IDENTIFICATION</scope>
</reference>
<evidence type="ECO:0000259" key="5">
    <source>
        <dbReference type="Pfam" id="PF18972"/>
    </source>
</evidence>
<dbReference type="Pfam" id="PF13432">
    <property type="entry name" value="TPR_16"/>
    <property type="match status" value="1"/>
</dbReference>